<organism evidence="1 2">
    <name type="scientific">Pisolithus microcarpus 441</name>
    <dbReference type="NCBI Taxonomy" id="765257"/>
    <lineage>
        <taxon>Eukaryota</taxon>
        <taxon>Fungi</taxon>
        <taxon>Dikarya</taxon>
        <taxon>Basidiomycota</taxon>
        <taxon>Agaricomycotina</taxon>
        <taxon>Agaricomycetes</taxon>
        <taxon>Agaricomycetidae</taxon>
        <taxon>Boletales</taxon>
        <taxon>Sclerodermatineae</taxon>
        <taxon>Pisolithaceae</taxon>
        <taxon>Pisolithus</taxon>
    </lineage>
</organism>
<evidence type="ECO:0000313" key="1">
    <source>
        <dbReference type="EMBL" id="KIK19873.1"/>
    </source>
</evidence>
<dbReference type="AlphaFoldDB" id="A0A0C9ZIS6"/>
<reference evidence="2" key="2">
    <citation type="submission" date="2015-01" db="EMBL/GenBank/DDBJ databases">
        <title>Evolutionary Origins and Diversification of the Mycorrhizal Mutualists.</title>
        <authorList>
            <consortium name="DOE Joint Genome Institute"/>
            <consortium name="Mycorrhizal Genomics Consortium"/>
            <person name="Kohler A."/>
            <person name="Kuo A."/>
            <person name="Nagy L.G."/>
            <person name="Floudas D."/>
            <person name="Copeland A."/>
            <person name="Barry K.W."/>
            <person name="Cichocki N."/>
            <person name="Veneault-Fourrey C."/>
            <person name="LaButti K."/>
            <person name="Lindquist E.A."/>
            <person name="Lipzen A."/>
            <person name="Lundell T."/>
            <person name="Morin E."/>
            <person name="Murat C."/>
            <person name="Riley R."/>
            <person name="Ohm R."/>
            <person name="Sun H."/>
            <person name="Tunlid A."/>
            <person name="Henrissat B."/>
            <person name="Grigoriev I.V."/>
            <person name="Hibbett D.S."/>
            <person name="Martin F."/>
        </authorList>
    </citation>
    <scope>NUCLEOTIDE SEQUENCE [LARGE SCALE GENOMIC DNA]</scope>
    <source>
        <strain evidence="2">441</strain>
    </source>
</reference>
<gene>
    <name evidence="1" type="ORF">PISMIDRAFT_106776</name>
</gene>
<name>A0A0C9ZIS6_9AGAM</name>
<feature type="non-terminal residue" evidence="1">
    <location>
        <position position="1"/>
    </location>
</feature>
<proteinExistence type="predicted"/>
<dbReference type="OrthoDB" id="2682637at2759"/>
<keyword evidence="2" id="KW-1185">Reference proteome</keyword>
<dbReference type="Proteomes" id="UP000054018">
    <property type="component" value="Unassembled WGS sequence"/>
</dbReference>
<accession>A0A0C9ZIS6</accession>
<sequence length="86" mass="9691">VITIGNGQRTVDIVVSWMLTALSPIFQFHSTVIMNFVSANTIFSSYPSLTLQALSIANVGPLYYSRDNCQILQAMQKYVSRNIRYI</sequence>
<reference evidence="1 2" key="1">
    <citation type="submission" date="2014-04" db="EMBL/GenBank/DDBJ databases">
        <authorList>
            <consortium name="DOE Joint Genome Institute"/>
            <person name="Kuo A."/>
            <person name="Kohler A."/>
            <person name="Costa M.D."/>
            <person name="Nagy L.G."/>
            <person name="Floudas D."/>
            <person name="Copeland A."/>
            <person name="Barry K.W."/>
            <person name="Cichocki N."/>
            <person name="Veneault-Fourrey C."/>
            <person name="LaButti K."/>
            <person name="Lindquist E.A."/>
            <person name="Lipzen A."/>
            <person name="Lundell T."/>
            <person name="Morin E."/>
            <person name="Murat C."/>
            <person name="Sun H."/>
            <person name="Tunlid A."/>
            <person name="Henrissat B."/>
            <person name="Grigoriev I.V."/>
            <person name="Hibbett D.S."/>
            <person name="Martin F."/>
            <person name="Nordberg H.P."/>
            <person name="Cantor M.N."/>
            <person name="Hua S.X."/>
        </authorList>
    </citation>
    <scope>NUCLEOTIDE SEQUENCE [LARGE SCALE GENOMIC DNA]</scope>
    <source>
        <strain evidence="1 2">441</strain>
    </source>
</reference>
<protein>
    <submittedName>
        <fullName evidence="1">Uncharacterized protein</fullName>
    </submittedName>
</protein>
<dbReference type="EMBL" id="KN833776">
    <property type="protein sequence ID" value="KIK19873.1"/>
    <property type="molecule type" value="Genomic_DNA"/>
</dbReference>
<dbReference type="HOGENOM" id="CLU_2489481_0_0_1"/>
<evidence type="ECO:0000313" key="2">
    <source>
        <dbReference type="Proteomes" id="UP000054018"/>
    </source>
</evidence>